<dbReference type="RefSeq" id="XP_029236625.1">
    <property type="nucleotide sequence ID" value="XM_029383578.1"/>
</dbReference>
<dbReference type="OrthoDB" id="272606at2759"/>
<dbReference type="Gene3D" id="1.25.40.10">
    <property type="entry name" value="Tetratricopeptide repeat domain"/>
    <property type="match status" value="1"/>
</dbReference>
<name>A0A422N935_TRYRA</name>
<proteinExistence type="predicted"/>
<dbReference type="GeneID" id="40330679"/>
<dbReference type="InterPro" id="IPR011990">
    <property type="entry name" value="TPR-like_helical_dom_sf"/>
</dbReference>
<gene>
    <name evidence="1" type="ORF">TraAM80_06746</name>
</gene>
<dbReference type="VEuPathDB" id="TriTrypDB:TRSC58_01532"/>
<dbReference type="AlphaFoldDB" id="A0A422N935"/>
<reference evidence="1 2" key="1">
    <citation type="journal article" date="2018" name="BMC Genomics">
        <title>Genomic comparison of Trypanosoma conorhini and Trypanosoma rangeli to Trypanosoma cruzi strains of high and low virulence.</title>
        <authorList>
            <person name="Bradwell K.R."/>
            <person name="Koparde V.N."/>
            <person name="Matveyev A.V."/>
            <person name="Serrano M.G."/>
            <person name="Alves J.M."/>
            <person name="Parikh H."/>
            <person name="Huang B."/>
            <person name="Lee V."/>
            <person name="Espinosa-Alvarez O."/>
            <person name="Ortiz P.A."/>
            <person name="Costa-Martins A.G."/>
            <person name="Teixeira M.M."/>
            <person name="Buck G.A."/>
        </authorList>
    </citation>
    <scope>NUCLEOTIDE SEQUENCE [LARGE SCALE GENOMIC DNA]</scope>
    <source>
        <strain evidence="1 2">AM80</strain>
    </source>
</reference>
<evidence type="ECO:0000313" key="1">
    <source>
        <dbReference type="EMBL" id="RNF01942.1"/>
    </source>
</evidence>
<dbReference type="SUPFAM" id="SSF48452">
    <property type="entry name" value="TPR-like"/>
    <property type="match status" value="1"/>
</dbReference>
<dbReference type="EMBL" id="MKGL01000253">
    <property type="protein sequence ID" value="RNF01942.1"/>
    <property type="molecule type" value="Genomic_DNA"/>
</dbReference>
<comment type="caution">
    <text evidence="1">The sequence shown here is derived from an EMBL/GenBank/DDBJ whole genome shotgun (WGS) entry which is preliminary data.</text>
</comment>
<organism evidence="1 2">
    <name type="scientific">Trypanosoma rangeli</name>
    <dbReference type="NCBI Taxonomy" id="5698"/>
    <lineage>
        <taxon>Eukaryota</taxon>
        <taxon>Discoba</taxon>
        <taxon>Euglenozoa</taxon>
        <taxon>Kinetoplastea</taxon>
        <taxon>Metakinetoplastina</taxon>
        <taxon>Trypanosomatida</taxon>
        <taxon>Trypanosomatidae</taxon>
        <taxon>Trypanosoma</taxon>
        <taxon>Herpetosoma</taxon>
    </lineage>
</organism>
<protein>
    <submittedName>
        <fullName evidence="1">Uncharacterized protein</fullName>
    </submittedName>
</protein>
<accession>A0A422N935</accession>
<sequence length="108" mass="12541">MQQCATEGEKVTIDESSEFVVISKNDCNHMRYIIALAERRLQNYKRAESICMEILASDHSNCDALESLIELYTGTERPDKLRELFDKIQVWTNKEEMKPNQTEKAVKV</sequence>
<dbReference type="Proteomes" id="UP000283634">
    <property type="component" value="Unassembled WGS sequence"/>
</dbReference>
<keyword evidence="2" id="KW-1185">Reference proteome</keyword>
<evidence type="ECO:0000313" key="2">
    <source>
        <dbReference type="Proteomes" id="UP000283634"/>
    </source>
</evidence>